<comment type="cofactor">
    <cofactor evidence="1 8">
        <name>Mg(2+)</name>
        <dbReference type="ChEBI" id="CHEBI:18420"/>
    </cofactor>
</comment>
<evidence type="ECO:0000256" key="8">
    <source>
        <dbReference type="PIRSR" id="PIRSR006118-2"/>
    </source>
</evidence>
<proteinExistence type="inferred from homology"/>
<dbReference type="InterPro" id="IPR023214">
    <property type="entry name" value="HAD_sf"/>
</dbReference>
<dbReference type="Proteomes" id="UP000599024">
    <property type="component" value="Unassembled WGS sequence"/>
</dbReference>
<dbReference type="PANTHER" id="PTHR21485">
    <property type="entry name" value="HAD SUPERFAMILY MEMBERS CMAS AND KDSC"/>
    <property type="match status" value="1"/>
</dbReference>
<dbReference type="AlphaFoldDB" id="A0A8J6TDU7"/>
<reference evidence="9 10" key="1">
    <citation type="submission" date="2020-08" db="EMBL/GenBank/DDBJ databases">
        <title>Bridging the membrane lipid divide: bacteria of the FCB group superphylum have the potential to synthesize archaeal ether lipids.</title>
        <authorList>
            <person name="Villanueva L."/>
            <person name="Von Meijenfeldt F.A.B."/>
            <person name="Westbye A.B."/>
            <person name="Yadav S."/>
            <person name="Hopmans E.C."/>
            <person name="Dutilh B.E."/>
            <person name="Sinninghe Damste J.S."/>
        </authorList>
    </citation>
    <scope>NUCLEOTIDE SEQUENCE [LARGE SCALE GENOMIC DNA]</scope>
    <source>
        <strain evidence="9">NIOZ-UU81</strain>
    </source>
</reference>
<comment type="similarity">
    <text evidence="2">Belongs to the KdsC family.</text>
</comment>
<feature type="binding site" evidence="8">
    <location>
        <position position="146"/>
    </location>
    <ligand>
        <name>Mg(2+)</name>
        <dbReference type="ChEBI" id="CHEBI:18420"/>
    </ligand>
</feature>
<dbReference type="SFLD" id="SFLDS00003">
    <property type="entry name" value="Haloacid_Dehalogenase"/>
    <property type="match status" value="1"/>
</dbReference>
<feature type="binding site" evidence="7">
    <location>
        <position position="99"/>
    </location>
    <ligand>
        <name>substrate</name>
    </ligand>
</feature>
<feature type="binding site" evidence="7">
    <location>
        <position position="55"/>
    </location>
    <ligand>
        <name>substrate</name>
    </ligand>
</feature>
<keyword evidence="4 8" id="KW-0479">Metal-binding</keyword>
<evidence type="ECO:0000313" key="9">
    <source>
        <dbReference type="EMBL" id="MBC8208762.1"/>
    </source>
</evidence>
<dbReference type="EMBL" id="JACNLK010000053">
    <property type="protein sequence ID" value="MBC8208762.1"/>
    <property type="molecule type" value="Genomic_DNA"/>
</dbReference>
<dbReference type="CDD" id="cd01630">
    <property type="entry name" value="HAD_KDO-like"/>
    <property type="match status" value="1"/>
</dbReference>
<gene>
    <name evidence="9" type="ORF">H8E79_06310</name>
</gene>
<name>A0A8J6TDU7_9BACT</name>
<dbReference type="PIRSF" id="PIRSF006118">
    <property type="entry name" value="KDO8-P_Ptase"/>
    <property type="match status" value="1"/>
</dbReference>
<dbReference type="GO" id="GO:0008781">
    <property type="term" value="F:N-acylneuraminate cytidylyltransferase activity"/>
    <property type="evidence" value="ECO:0007669"/>
    <property type="project" value="TreeGrafter"/>
</dbReference>
<feature type="binding site" evidence="7">
    <location>
        <position position="84"/>
    </location>
    <ligand>
        <name>substrate</name>
    </ligand>
</feature>
<evidence type="ECO:0000256" key="2">
    <source>
        <dbReference type="ARBA" id="ARBA00005893"/>
    </source>
</evidence>
<feature type="binding site" evidence="8">
    <location>
        <position position="53"/>
    </location>
    <ligand>
        <name>Mg(2+)</name>
        <dbReference type="ChEBI" id="CHEBI:18420"/>
    </ligand>
</feature>
<dbReference type="PANTHER" id="PTHR21485:SF3">
    <property type="entry name" value="N-ACYLNEURAMINATE CYTIDYLYLTRANSFERASE"/>
    <property type="match status" value="1"/>
</dbReference>
<feature type="binding site" evidence="7">
    <location>
        <position position="107"/>
    </location>
    <ligand>
        <name>substrate</name>
    </ligand>
</feature>
<dbReference type="NCBIfam" id="TIGR01670">
    <property type="entry name" value="KdsC-phosphatas"/>
    <property type="match status" value="1"/>
</dbReference>
<evidence type="ECO:0000313" key="10">
    <source>
        <dbReference type="Proteomes" id="UP000599024"/>
    </source>
</evidence>
<evidence type="ECO:0000256" key="1">
    <source>
        <dbReference type="ARBA" id="ARBA00001946"/>
    </source>
</evidence>
<sequence length="211" mass="23245">MSDSCPPSRPGTYPSDCEIIDGLRNMARNKKPLHNDDPTLLARAKDIKLLLLDVDGVLTDGTLLYSNNGQESKAFHTQDGFGLRLLHEAGIETGIITARTSETVSRRATELGIHHLHLGIRNKLDAFREISKQTGHKPFEIAYMGDDWLDLTLLTRVGLAVSPANGVVEVQDVCHYTTSLSGGQGAVREVCALLLRAKGLDRQLLQKYMNR</sequence>
<dbReference type="Gene3D" id="3.40.50.1000">
    <property type="entry name" value="HAD superfamily/HAD-like"/>
    <property type="match status" value="1"/>
</dbReference>
<comment type="caution">
    <text evidence="9">The sequence shown here is derived from an EMBL/GenBank/DDBJ whole genome shotgun (WGS) entry which is preliminary data.</text>
</comment>
<evidence type="ECO:0000256" key="6">
    <source>
        <dbReference type="ARBA" id="ARBA00022842"/>
    </source>
</evidence>
<dbReference type="GO" id="GO:0016788">
    <property type="term" value="F:hydrolase activity, acting on ester bonds"/>
    <property type="evidence" value="ECO:0007669"/>
    <property type="project" value="InterPro"/>
</dbReference>
<organism evidence="9 10">
    <name type="scientific">Candidatus Desulfatifera sulfidica</name>
    <dbReference type="NCBI Taxonomy" id="2841691"/>
    <lineage>
        <taxon>Bacteria</taxon>
        <taxon>Pseudomonadati</taxon>
        <taxon>Thermodesulfobacteriota</taxon>
        <taxon>Desulfobulbia</taxon>
        <taxon>Desulfobulbales</taxon>
        <taxon>Desulfobulbaceae</taxon>
        <taxon>Candidatus Desulfatifera</taxon>
    </lineage>
</organism>
<evidence type="ECO:0000256" key="3">
    <source>
        <dbReference type="ARBA" id="ARBA00011881"/>
    </source>
</evidence>
<dbReference type="InterPro" id="IPR036412">
    <property type="entry name" value="HAD-like_sf"/>
</dbReference>
<dbReference type="SUPFAM" id="SSF56784">
    <property type="entry name" value="HAD-like"/>
    <property type="match status" value="1"/>
</dbReference>
<feature type="binding site" evidence="7">
    <location>
        <position position="123"/>
    </location>
    <ligand>
        <name>substrate</name>
    </ligand>
</feature>
<accession>A0A8J6TDU7</accession>
<dbReference type="SFLD" id="SFLDG01136">
    <property type="entry name" value="C1.6:_Phosphoserine_Phosphatas"/>
    <property type="match status" value="1"/>
</dbReference>
<dbReference type="FunFam" id="3.40.50.1000:FF:000029">
    <property type="entry name" value="3-deoxy-D-manno-octulosonate 8-phosphate phosphatase KdsC"/>
    <property type="match status" value="1"/>
</dbReference>
<dbReference type="InterPro" id="IPR050793">
    <property type="entry name" value="CMP-NeuNAc_synthase"/>
</dbReference>
<protein>
    <submittedName>
        <fullName evidence="9">3-deoxy-D-manno-octulosonate 8-phosphate phosphatase</fullName>
    </submittedName>
</protein>
<keyword evidence="5" id="KW-0378">Hydrolase</keyword>
<keyword evidence="6 8" id="KW-0460">Magnesium</keyword>
<dbReference type="InterPro" id="IPR010023">
    <property type="entry name" value="KdsC_fam"/>
</dbReference>
<dbReference type="GO" id="GO:0046872">
    <property type="term" value="F:metal ion binding"/>
    <property type="evidence" value="ECO:0007669"/>
    <property type="project" value="UniProtKB-KW"/>
</dbReference>
<evidence type="ECO:0000256" key="5">
    <source>
        <dbReference type="ARBA" id="ARBA00022801"/>
    </source>
</evidence>
<dbReference type="SFLD" id="SFLDG01138">
    <property type="entry name" value="C1.6.2:_Deoxy-d-mannose-octulo"/>
    <property type="match status" value="1"/>
</dbReference>
<comment type="subunit">
    <text evidence="3">Homotetramer.</text>
</comment>
<evidence type="ECO:0000256" key="4">
    <source>
        <dbReference type="ARBA" id="ARBA00022723"/>
    </source>
</evidence>
<evidence type="ECO:0000256" key="7">
    <source>
        <dbReference type="PIRSR" id="PIRSR006118-1"/>
    </source>
</evidence>